<feature type="compositionally biased region" description="Low complexity" evidence="1">
    <location>
        <begin position="785"/>
        <end position="798"/>
    </location>
</feature>
<dbReference type="SMART" id="SM00225">
    <property type="entry name" value="BTB"/>
    <property type="match status" value="1"/>
</dbReference>
<feature type="compositionally biased region" description="Basic and acidic residues" evidence="1">
    <location>
        <begin position="1131"/>
        <end position="1140"/>
    </location>
</feature>
<sequence length="2178" mass="243661">MAGGTCTDKPGIFDNVKEEWSYHRQCQFKNKLDNKLLSDTFYKRRKVEYKRTCTRNISLFQKNIFRILTGCFNSDLYIIHDTNVIKTNCCIFKTRSPSLYNVLEYFFVKNGKPIKCYLNTVQAFQRIDNFVRLLYINTDISSEEKTLLKFFSNEKNCIKSELIKSDENDVSTSSLEMADSGLETGSLSLNENTESENSGTDIEESHVSDYIPTDDGFIRLNCNADKLNDKNILTKENKCIDSKACGSSSLMARQFDQKYLSGNNGDDEDEEEEITTCDNVDDVARYENEVLNDIFYESDGNDNEQSASFVQTGSFEFIEPENLSSSMPIGATKKNTTTVDLSKEFISENNYQDEKTSAIPQTRSMIVENIQHELSHSNDNSLNKSSSSVNNYYFIDASSLNDETEVASITSTSQQPIYMESLNYIPSKSQNSNDQMNKIISRSSSSHQCGHDEIAEFQRELKLTETLEPLVEQRKVKRVDSITDDKKIEKELLVVEIKEADSGESNHPSPCIDNNKRLQQCENNSNIINENTNDSRRSSLIRGNTFELEPGDKKLTNARQEHERRQGNLVFSNSIPQYSGHRVDGDSVSDRTSNYSSMSSYFPHDASSSSNNSIDKLKYQRTNHHDFMSYDGNLNNFNDPKYPMIKSASDKLLVDCTEINDNTIGDCMSLPMTFDDHSHFGSIKKTKCDETTPIVSGGVCTNDYSQSVIDSPVILRRKTESTPIVSGGSIIMTPSPPPTTTATSSTQDKIKSINRLSSSMTAWVVDMSDCTKTNEKSNPTSPNMSKSLSTNESCSSSSKQINHTKTPDKPNSLGFFINLNDIDKPSMSKTTVTTTKKDQNFINKQSFFIDLSSSNNDDKKIKKYQNNISNDCGKLQHDKNEKKNIFSMFIDLNDTKGVKSNEREIKSLNSLHQGHRSITDDDIGKSDSSKELRSSTDKKGVFMFIESDSPVVRRRTLSTSRPAFKRHSWNMEKSHQQITTTNGNSNGNSNGNGNGHINRDTIFRREHKRAHSVSIDPDIHMKLTAKKSDSSMSLNNIGKTNSLNIPETSQEAIQSELNNDQIYYEIRDTPPNSHIEIINDDLRGRVMNQEYKELVRSDCMYSSTDASCDAKILDDERSDISMWEKTPTESTDCHTRKSETFDISSGGGSGPSPESDNNDFDLIEYHSDIINQVDQLHTTKISETHKSLTEKIKKIECEFDDDKLKIMSKSDNTKDKKQQASCSGFVRLSDLDKTPTDDSIKATTATTTTTTTNNRMSKSIPETSWIESKLAVNRTIIGPCQIRTLSSRKYSTIMSTSLPAKNNKSPTDEFTSSALSGGGGGGNEMPSESDLSSMQSSMAKSCASTEETETSSIIATKPYNRLGEDLLRMFIEEINPDVTIDVGGRRIRAHKCILSSRCQYFAAILSGSWIENAGNVITLKGYSYNSVHFALCHIYSGESNIPDTISIVELATLADMLCLEGLKEIIGYTLKVKYCHLFHKPCQICTVGVLECMPLAAAYGLDEVYRKSLRWITRHFVRIWPCKAFASLPKELMDKCYQQHIVHMSADNILQTIMDCDKLLATLPNVRWAEPVFRMVSNLLEIALKYLSDNFSSILGNDNFQALGRDLTWNISRLEDNILSCADKLLPDQACKSYSRISKMISSIPSDDSIIKPQWNFLFIELLKKIKIRVEKCLIKDAARAARTTTWLKMDLELRRKIQELACLVILPNETIKRPTRHSNFMKDIKTPPNRTSASRSLDLRRVKMTITDQVDLKTTTTTTTKSNISQIKNIMTKPKTDPLERKMQTTKIGQTIEANIRPKSWPNKLEVKSRYLEPRTKSVPKENPSDKTIVQQRRKNLISSSDSSRTSSPAMKRAVAAAVAVGVAVNANKKPITRLKMSIKKDVKALSTDSLTETSTNNKSKKKDTLSKSCGITRPESPSLKSKNSTIDIDISTDSLADIKKKPITTTRKNGKMDNSISADSLDQHKTPKTNIAIKKSPILNKTATTTTTTGGKSQILERTKKSLSSSPPINQKNPLSLTTKRPARSVESSTAASRNRAAATTTIYHGSPSLRRSLLDAAKTPDIPSKNSNGISSKINSRQSTPSTSTPTSIKKDIFNPPRSESPNKKSPKLNGTTTSTTTRPTRPINAGKKTLKGIEDKLKNKCLVAETLGSRSGTFLKDEPTVLKKSDMKSTQVTT</sequence>
<feature type="region of interest" description="Disordered" evidence="1">
    <location>
        <begin position="1124"/>
        <end position="1160"/>
    </location>
</feature>
<dbReference type="Pfam" id="PF26017">
    <property type="entry name" value="BACK_BTBD8"/>
    <property type="match status" value="1"/>
</dbReference>
<dbReference type="CDD" id="cd18286">
    <property type="entry name" value="BTB2_POZ_BTBD8"/>
    <property type="match status" value="1"/>
</dbReference>
<protein>
    <recommendedName>
        <fullName evidence="2">BTB domain-containing protein</fullName>
    </recommendedName>
</protein>
<feature type="compositionally biased region" description="Low complexity" evidence="1">
    <location>
        <begin position="2030"/>
        <end position="2044"/>
    </location>
</feature>
<feature type="region of interest" description="Disordered" evidence="1">
    <location>
        <begin position="1298"/>
        <end position="1342"/>
    </location>
</feature>
<evidence type="ECO:0000313" key="4">
    <source>
        <dbReference type="Proteomes" id="UP000639338"/>
    </source>
</evidence>
<dbReference type="CDD" id="cd18490">
    <property type="entry name" value="BACK_BTBD8"/>
    <property type="match status" value="1"/>
</dbReference>
<feature type="region of interest" description="Disordered" evidence="1">
    <location>
        <begin position="973"/>
        <end position="998"/>
    </location>
</feature>
<comment type="caution">
    <text evidence="3">The sequence shown here is derived from an EMBL/GenBank/DDBJ whole genome shotgun (WGS) entry which is preliminary data.</text>
</comment>
<feature type="region of interest" description="Disordered" evidence="1">
    <location>
        <begin position="1884"/>
        <end position="1925"/>
    </location>
</feature>
<accession>A0A834XZ36</accession>
<organism evidence="3 4">
    <name type="scientific">Aphidius gifuensis</name>
    <name type="common">Parasitoid wasp</name>
    <dbReference type="NCBI Taxonomy" id="684658"/>
    <lineage>
        <taxon>Eukaryota</taxon>
        <taxon>Metazoa</taxon>
        <taxon>Ecdysozoa</taxon>
        <taxon>Arthropoda</taxon>
        <taxon>Hexapoda</taxon>
        <taxon>Insecta</taxon>
        <taxon>Pterygota</taxon>
        <taxon>Neoptera</taxon>
        <taxon>Endopterygota</taxon>
        <taxon>Hymenoptera</taxon>
        <taxon>Apocrita</taxon>
        <taxon>Ichneumonoidea</taxon>
        <taxon>Braconidae</taxon>
        <taxon>Aphidiinae</taxon>
        <taxon>Aphidius</taxon>
    </lineage>
</organism>
<feature type="region of interest" description="Disordered" evidence="1">
    <location>
        <begin position="772"/>
        <end position="812"/>
    </location>
</feature>
<dbReference type="Proteomes" id="UP000639338">
    <property type="component" value="Unassembled WGS sequence"/>
</dbReference>
<feature type="region of interest" description="Disordered" evidence="1">
    <location>
        <begin position="1808"/>
        <end position="1850"/>
    </location>
</feature>
<feature type="region of interest" description="Disordered" evidence="1">
    <location>
        <begin position="183"/>
        <end position="206"/>
    </location>
</feature>
<feature type="compositionally biased region" description="Polar residues" evidence="1">
    <location>
        <begin position="183"/>
        <end position="200"/>
    </location>
</feature>
<feature type="compositionally biased region" description="Basic and acidic residues" evidence="1">
    <location>
        <begin position="1808"/>
        <end position="1826"/>
    </location>
</feature>
<evidence type="ECO:0000313" key="3">
    <source>
        <dbReference type="EMBL" id="KAF7994913.1"/>
    </source>
</evidence>
<feature type="compositionally biased region" description="Basic and acidic residues" evidence="1">
    <location>
        <begin position="550"/>
        <end position="564"/>
    </location>
</feature>
<feature type="compositionally biased region" description="Low complexity" evidence="1">
    <location>
        <begin position="1840"/>
        <end position="1850"/>
    </location>
</feature>
<name>A0A834XZ36_APHGI</name>
<feature type="domain" description="BTB" evidence="2">
    <location>
        <begin position="1376"/>
        <end position="1443"/>
    </location>
</feature>
<gene>
    <name evidence="3" type="ORF">HCN44_004385</name>
</gene>
<feature type="compositionally biased region" description="Low complexity" evidence="1">
    <location>
        <begin position="2067"/>
        <end position="2091"/>
    </location>
</feature>
<dbReference type="Gene3D" id="3.30.710.10">
    <property type="entry name" value="Potassium Channel Kv1.1, Chain A"/>
    <property type="match status" value="1"/>
</dbReference>
<dbReference type="Pfam" id="PF00651">
    <property type="entry name" value="BTB"/>
    <property type="match status" value="1"/>
</dbReference>
<dbReference type="OrthoDB" id="409642at2759"/>
<feature type="compositionally biased region" description="Basic and acidic residues" evidence="1">
    <location>
        <begin position="917"/>
        <end position="934"/>
    </location>
</feature>
<feature type="compositionally biased region" description="Polar residues" evidence="1">
    <location>
        <begin position="2004"/>
        <end position="2021"/>
    </location>
</feature>
<feature type="compositionally biased region" description="Low complexity" evidence="1">
    <location>
        <begin position="1325"/>
        <end position="1342"/>
    </location>
</feature>
<proteinExistence type="predicted"/>
<reference evidence="3 4" key="1">
    <citation type="submission" date="2020-08" db="EMBL/GenBank/DDBJ databases">
        <title>Aphidius gifuensis genome sequencing and assembly.</title>
        <authorList>
            <person name="Du Z."/>
        </authorList>
    </citation>
    <scope>NUCLEOTIDE SEQUENCE [LARGE SCALE GENOMIC DNA]</scope>
    <source>
        <strain evidence="3">YNYX2018</strain>
        <tissue evidence="3">Adults</tissue>
    </source>
</reference>
<evidence type="ECO:0000259" key="2">
    <source>
        <dbReference type="PROSITE" id="PS50097"/>
    </source>
</evidence>
<feature type="region of interest" description="Disordered" evidence="1">
    <location>
        <begin position="911"/>
        <end position="934"/>
    </location>
</feature>
<keyword evidence="4" id="KW-1185">Reference proteome</keyword>
<feature type="compositionally biased region" description="Low complexity" evidence="1">
    <location>
        <begin position="1242"/>
        <end position="1252"/>
    </location>
</feature>
<dbReference type="InterPro" id="IPR000210">
    <property type="entry name" value="BTB/POZ_dom"/>
</dbReference>
<dbReference type="PANTHER" id="PTHR22427">
    <property type="entry name" value="GH15728P"/>
    <property type="match status" value="1"/>
</dbReference>
<dbReference type="EMBL" id="JACMRX010000002">
    <property type="protein sequence ID" value="KAF7994913.1"/>
    <property type="molecule type" value="Genomic_DNA"/>
</dbReference>
<feature type="region of interest" description="Disordered" evidence="1">
    <location>
        <begin position="527"/>
        <end position="564"/>
    </location>
</feature>
<dbReference type="InterPro" id="IPR011333">
    <property type="entry name" value="SKP1/BTB/POZ_sf"/>
</dbReference>
<feature type="region of interest" description="Disordered" evidence="1">
    <location>
        <begin position="2061"/>
        <end position="2130"/>
    </location>
</feature>
<dbReference type="PANTHER" id="PTHR22427:SF7">
    <property type="entry name" value="GH15728P"/>
    <property type="match status" value="1"/>
</dbReference>
<feature type="region of interest" description="Disordered" evidence="1">
    <location>
        <begin position="725"/>
        <end position="748"/>
    </location>
</feature>
<dbReference type="PROSITE" id="PS50097">
    <property type="entry name" value="BTB"/>
    <property type="match status" value="1"/>
</dbReference>
<feature type="compositionally biased region" description="Low complexity" evidence="1">
    <location>
        <begin position="2115"/>
        <end position="2126"/>
    </location>
</feature>
<feature type="region of interest" description="Disordered" evidence="1">
    <location>
        <begin position="1236"/>
        <end position="1259"/>
    </location>
</feature>
<feature type="compositionally biased region" description="Polar residues" evidence="1">
    <location>
        <begin position="1298"/>
        <end position="1315"/>
    </location>
</feature>
<evidence type="ECO:0000256" key="1">
    <source>
        <dbReference type="SAM" id="MobiDB-lite"/>
    </source>
</evidence>
<dbReference type="InterPro" id="IPR043225">
    <property type="entry name" value="BACK_BTBD8"/>
</dbReference>
<feature type="region of interest" description="Disordered" evidence="1">
    <location>
        <begin position="1984"/>
        <end position="2047"/>
    </location>
</feature>
<feature type="compositionally biased region" description="Low complexity" evidence="1">
    <location>
        <begin position="982"/>
        <end position="991"/>
    </location>
</feature>
<dbReference type="SUPFAM" id="SSF54695">
    <property type="entry name" value="POZ domain"/>
    <property type="match status" value="1"/>
</dbReference>